<dbReference type="EMBL" id="JARVKF010000400">
    <property type="protein sequence ID" value="KAK9417252.1"/>
    <property type="molecule type" value="Genomic_DNA"/>
</dbReference>
<protein>
    <submittedName>
        <fullName evidence="5">Transcription factor domain-containing protein</fullName>
    </submittedName>
</protein>
<evidence type="ECO:0000259" key="4">
    <source>
        <dbReference type="PROSITE" id="PS50048"/>
    </source>
</evidence>
<proteinExistence type="predicted"/>
<dbReference type="InterPro" id="IPR001138">
    <property type="entry name" value="Zn2Cys6_DnaBD"/>
</dbReference>
<dbReference type="PROSITE" id="PS50048">
    <property type="entry name" value="ZN2_CY6_FUNGAL_2"/>
    <property type="match status" value="1"/>
</dbReference>
<dbReference type="PROSITE" id="PS00463">
    <property type="entry name" value="ZN2_CY6_FUNGAL_1"/>
    <property type="match status" value="1"/>
</dbReference>
<dbReference type="InterPro" id="IPR050987">
    <property type="entry name" value="AtrR-like"/>
</dbReference>
<dbReference type="CDD" id="cd00067">
    <property type="entry name" value="GAL4"/>
    <property type="match status" value="1"/>
</dbReference>
<dbReference type="Pfam" id="PF04082">
    <property type="entry name" value="Fungal_trans"/>
    <property type="match status" value="1"/>
</dbReference>
<dbReference type="SMART" id="SM00066">
    <property type="entry name" value="GAL4"/>
    <property type="match status" value="1"/>
</dbReference>
<keyword evidence="2" id="KW-0539">Nucleus</keyword>
<evidence type="ECO:0000256" key="1">
    <source>
        <dbReference type="ARBA" id="ARBA00022723"/>
    </source>
</evidence>
<feature type="region of interest" description="Disordered" evidence="3">
    <location>
        <begin position="178"/>
        <end position="197"/>
    </location>
</feature>
<dbReference type="InterPro" id="IPR036864">
    <property type="entry name" value="Zn2-C6_fun-type_DNA-bd_sf"/>
</dbReference>
<dbReference type="SUPFAM" id="SSF57701">
    <property type="entry name" value="Zn2/Cys6 DNA-binding domain"/>
    <property type="match status" value="1"/>
</dbReference>
<dbReference type="InterPro" id="IPR007219">
    <property type="entry name" value="XnlR_reg_dom"/>
</dbReference>
<dbReference type="PANTHER" id="PTHR46910:SF5">
    <property type="entry name" value="ZN(II)2CYS6 TRANSCRIPTION FACTOR (EUROFUNG)"/>
    <property type="match status" value="1"/>
</dbReference>
<dbReference type="Pfam" id="PF00172">
    <property type="entry name" value="Zn_clus"/>
    <property type="match status" value="1"/>
</dbReference>
<keyword evidence="6" id="KW-1185">Reference proteome</keyword>
<evidence type="ECO:0000313" key="6">
    <source>
        <dbReference type="Proteomes" id="UP001408356"/>
    </source>
</evidence>
<dbReference type="Proteomes" id="UP001408356">
    <property type="component" value="Unassembled WGS sequence"/>
</dbReference>
<feature type="domain" description="Zn(2)-C6 fungal-type" evidence="4">
    <location>
        <begin position="13"/>
        <end position="42"/>
    </location>
</feature>
<evidence type="ECO:0000256" key="3">
    <source>
        <dbReference type="SAM" id="MobiDB-lite"/>
    </source>
</evidence>
<dbReference type="CDD" id="cd12148">
    <property type="entry name" value="fungal_TF_MHR"/>
    <property type="match status" value="1"/>
</dbReference>
<keyword evidence="1" id="KW-0479">Metal-binding</keyword>
<organism evidence="5 6">
    <name type="scientific">Seiridium unicorne</name>
    <dbReference type="NCBI Taxonomy" id="138068"/>
    <lineage>
        <taxon>Eukaryota</taxon>
        <taxon>Fungi</taxon>
        <taxon>Dikarya</taxon>
        <taxon>Ascomycota</taxon>
        <taxon>Pezizomycotina</taxon>
        <taxon>Sordariomycetes</taxon>
        <taxon>Xylariomycetidae</taxon>
        <taxon>Amphisphaeriales</taxon>
        <taxon>Sporocadaceae</taxon>
        <taxon>Seiridium</taxon>
    </lineage>
</organism>
<sequence length="551" mass="61333">MNANDATEVFRRACDQCRVRKIRCDKQFPCSNCTTVGQHCSSIGVNQKSKDSRQRILISSQYERKIDSIEERLGRLEEVLQGIASSQQRLEAHALAQNPTTASQNAAGQTWVRPNSSASQTGGDGDELLPSSDSTMTADVTLARDILRQNVDFNLRQSARLPMHAALASLQQLVGPQSEKWNSSEPTHSHEQQTCYGPLRGRPLPPLDIVVNLLRELKDEPFMTFTLICVLESAEYFTTKCREVFFATEEFTPAAYVIVNAGLLHILQEKAVLSFQATDNVTAAHYQALSNTCRDNLEAALVNLTVFMTTAKENIQALLMGVNYAIESAQLTLAWQLSSLACQLCLKLGYHRQSIDLNETEDVNKKRAVLFWVAYALDKNLSLRLGRSAVLQDSKITLSRTLEPFEQFDNQRQTLQNWLIHAQVQGRVYEDLYSPTALSGSAEKRLRTAFDCISTLQIKLVELSQELQQSAEEPGDEVNGILLLGDKVATLSTLTLVYRAIPPVRVATSLKPSSTFCQECTDVARKAIQAHVNCAKLVVSNPKLAAIYLHW</sequence>
<comment type="caution">
    <text evidence="5">The sequence shown here is derived from an EMBL/GenBank/DDBJ whole genome shotgun (WGS) entry which is preliminary data.</text>
</comment>
<feature type="compositionally biased region" description="Polar residues" evidence="3">
    <location>
        <begin position="97"/>
        <end position="121"/>
    </location>
</feature>
<dbReference type="PANTHER" id="PTHR46910">
    <property type="entry name" value="TRANSCRIPTION FACTOR PDR1"/>
    <property type="match status" value="1"/>
</dbReference>
<name>A0ABR2URW3_9PEZI</name>
<evidence type="ECO:0000313" key="5">
    <source>
        <dbReference type="EMBL" id="KAK9417252.1"/>
    </source>
</evidence>
<evidence type="ECO:0000256" key="2">
    <source>
        <dbReference type="ARBA" id="ARBA00023242"/>
    </source>
</evidence>
<feature type="region of interest" description="Disordered" evidence="3">
    <location>
        <begin position="97"/>
        <end position="133"/>
    </location>
</feature>
<dbReference type="Gene3D" id="4.10.240.10">
    <property type="entry name" value="Zn(2)-C6 fungal-type DNA-binding domain"/>
    <property type="match status" value="1"/>
</dbReference>
<accession>A0ABR2URW3</accession>
<gene>
    <name evidence="5" type="ORF">SUNI508_09056</name>
</gene>
<dbReference type="SMART" id="SM00906">
    <property type="entry name" value="Fungal_trans"/>
    <property type="match status" value="1"/>
</dbReference>
<reference evidence="5 6" key="1">
    <citation type="journal article" date="2024" name="J. Plant Pathol.">
        <title>Sequence and assembly of the genome of Seiridium unicorne, isolate CBS 538.82, causal agent of cypress canker disease.</title>
        <authorList>
            <person name="Scali E."/>
            <person name="Rocca G.D."/>
            <person name="Danti R."/>
            <person name="Garbelotto M."/>
            <person name="Barberini S."/>
            <person name="Baroncelli R."/>
            <person name="Emiliani G."/>
        </authorList>
    </citation>
    <scope>NUCLEOTIDE SEQUENCE [LARGE SCALE GENOMIC DNA]</scope>
    <source>
        <strain evidence="5 6">BM-138-508</strain>
    </source>
</reference>